<reference evidence="1" key="1">
    <citation type="journal article" date="2022" name="bioRxiv">
        <title>Sequencing and chromosome-scale assembly of the giantPleurodeles waltlgenome.</title>
        <authorList>
            <person name="Brown T."/>
            <person name="Elewa A."/>
            <person name="Iarovenko S."/>
            <person name="Subramanian E."/>
            <person name="Araus A.J."/>
            <person name="Petzold A."/>
            <person name="Susuki M."/>
            <person name="Suzuki K.-i.T."/>
            <person name="Hayashi T."/>
            <person name="Toyoda A."/>
            <person name="Oliveira C."/>
            <person name="Osipova E."/>
            <person name="Leigh N.D."/>
            <person name="Simon A."/>
            <person name="Yun M.H."/>
        </authorList>
    </citation>
    <scope>NUCLEOTIDE SEQUENCE</scope>
    <source>
        <strain evidence="1">20211129_DDA</strain>
        <tissue evidence="1">Liver</tissue>
    </source>
</reference>
<accession>A0AAV7UUD7</accession>
<organism evidence="1 2">
    <name type="scientific">Pleurodeles waltl</name>
    <name type="common">Iberian ribbed newt</name>
    <dbReference type="NCBI Taxonomy" id="8319"/>
    <lineage>
        <taxon>Eukaryota</taxon>
        <taxon>Metazoa</taxon>
        <taxon>Chordata</taxon>
        <taxon>Craniata</taxon>
        <taxon>Vertebrata</taxon>
        <taxon>Euteleostomi</taxon>
        <taxon>Amphibia</taxon>
        <taxon>Batrachia</taxon>
        <taxon>Caudata</taxon>
        <taxon>Salamandroidea</taxon>
        <taxon>Salamandridae</taxon>
        <taxon>Pleurodelinae</taxon>
        <taxon>Pleurodeles</taxon>
    </lineage>
</organism>
<dbReference type="EMBL" id="JANPWB010000004">
    <property type="protein sequence ID" value="KAJ1192192.1"/>
    <property type="molecule type" value="Genomic_DNA"/>
</dbReference>
<sequence length="103" mass="11927">MRHNLFWRFSSRTLLDSAFKAELTDAIQDYFQFNSGSTDSHAMLWEISKPVSCEDCISKQSVIFKAVCDQLTLLEDKIKNLDTHRLLLSDGGPYYKLRKTYLA</sequence>
<evidence type="ECO:0000313" key="1">
    <source>
        <dbReference type="EMBL" id="KAJ1192192.1"/>
    </source>
</evidence>
<name>A0AAV7UUD7_PLEWA</name>
<protein>
    <submittedName>
        <fullName evidence="1">Uncharacterized protein</fullName>
    </submittedName>
</protein>
<proteinExistence type="predicted"/>
<dbReference type="Proteomes" id="UP001066276">
    <property type="component" value="Chromosome 2_2"/>
</dbReference>
<gene>
    <name evidence="1" type="ORF">NDU88_001504</name>
</gene>
<dbReference type="AlphaFoldDB" id="A0AAV7UUD7"/>
<evidence type="ECO:0000313" key="2">
    <source>
        <dbReference type="Proteomes" id="UP001066276"/>
    </source>
</evidence>
<keyword evidence="2" id="KW-1185">Reference proteome</keyword>
<comment type="caution">
    <text evidence="1">The sequence shown here is derived from an EMBL/GenBank/DDBJ whole genome shotgun (WGS) entry which is preliminary data.</text>
</comment>